<reference evidence="1" key="1">
    <citation type="submission" date="2021-03" db="EMBL/GenBank/DDBJ databases">
        <authorList>
            <person name="Alouane T."/>
            <person name="Langin T."/>
            <person name="Bonhomme L."/>
        </authorList>
    </citation>
    <scope>NUCLEOTIDE SEQUENCE</scope>
    <source>
        <strain evidence="1">MDC_Fg202</strain>
    </source>
</reference>
<sequence>IESISETLQYSSTKPITTRTLDSIPNLADSNYDYNTTTFDQYTVYPSYQRHDAPRMHDTCFMSTKANKPFLSLDARQAQLSPRISNLPHQGSDLHRLSTLAGPSRMHHNPDKSEIMELFQATGDSIVCRERAACIIHSTTSMMTTVQNNQTFLALHPLDPSSPGLVVLFCQLLASSAHLNAV</sequence>
<accession>A0A9N8RAH4</accession>
<dbReference type="EMBL" id="CAJPIJ010000112">
    <property type="protein sequence ID" value="CAG1979458.1"/>
    <property type="molecule type" value="Genomic_DNA"/>
</dbReference>
<dbReference type="AlphaFoldDB" id="A0A9N8RAH4"/>
<name>A0A9N8RAH4_GIBZA</name>
<comment type="caution">
    <text evidence="1">The sequence shown here is derived from an EMBL/GenBank/DDBJ whole genome shotgun (WGS) entry which is preliminary data.</text>
</comment>
<protein>
    <submittedName>
        <fullName evidence="1">Uncharacterized protein</fullName>
    </submittedName>
</protein>
<proteinExistence type="predicted"/>
<evidence type="ECO:0000313" key="1">
    <source>
        <dbReference type="EMBL" id="CAG1979458.1"/>
    </source>
</evidence>
<feature type="non-terminal residue" evidence="1">
    <location>
        <position position="1"/>
    </location>
</feature>
<organism evidence="1 2">
    <name type="scientific">Gibberella zeae</name>
    <name type="common">Wheat head blight fungus</name>
    <name type="synonym">Fusarium graminearum</name>
    <dbReference type="NCBI Taxonomy" id="5518"/>
    <lineage>
        <taxon>Eukaryota</taxon>
        <taxon>Fungi</taxon>
        <taxon>Dikarya</taxon>
        <taxon>Ascomycota</taxon>
        <taxon>Pezizomycotina</taxon>
        <taxon>Sordariomycetes</taxon>
        <taxon>Hypocreomycetidae</taxon>
        <taxon>Hypocreales</taxon>
        <taxon>Nectriaceae</taxon>
        <taxon>Fusarium</taxon>
    </lineage>
</organism>
<evidence type="ECO:0000313" key="2">
    <source>
        <dbReference type="Proteomes" id="UP000746612"/>
    </source>
</evidence>
<gene>
    <name evidence="1" type="ORF">MDCFG202_LOCUS185420</name>
</gene>
<dbReference type="Proteomes" id="UP000746612">
    <property type="component" value="Unassembled WGS sequence"/>
</dbReference>